<comment type="caution">
    <text evidence="7">The sequence shown here is derived from an EMBL/GenBank/DDBJ whole genome shotgun (WGS) entry which is preliminary data.</text>
</comment>
<proteinExistence type="predicted"/>
<feature type="domain" description="Response regulatory" evidence="6">
    <location>
        <begin position="4"/>
        <end position="125"/>
    </location>
</feature>
<dbReference type="SUPFAM" id="SSF52540">
    <property type="entry name" value="P-loop containing nucleoside triphosphate hydrolases"/>
    <property type="match status" value="1"/>
</dbReference>
<dbReference type="Proteomes" id="UP001501094">
    <property type="component" value="Unassembled WGS sequence"/>
</dbReference>
<evidence type="ECO:0000313" key="7">
    <source>
        <dbReference type="EMBL" id="GAA1849992.1"/>
    </source>
</evidence>
<feature type="transmembrane region" description="Helical" evidence="5">
    <location>
        <begin position="426"/>
        <end position="451"/>
    </location>
</feature>
<dbReference type="InterPro" id="IPR011006">
    <property type="entry name" value="CheY-like_superfamily"/>
</dbReference>
<evidence type="ECO:0000256" key="5">
    <source>
        <dbReference type="SAM" id="Phobius"/>
    </source>
</evidence>
<evidence type="ECO:0000313" key="8">
    <source>
        <dbReference type="Proteomes" id="UP001501094"/>
    </source>
</evidence>
<reference evidence="7 8" key="1">
    <citation type="journal article" date="2019" name="Int. J. Syst. Evol. Microbiol.">
        <title>The Global Catalogue of Microorganisms (GCM) 10K type strain sequencing project: providing services to taxonomists for standard genome sequencing and annotation.</title>
        <authorList>
            <consortium name="The Broad Institute Genomics Platform"/>
            <consortium name="The Broad Institute Genome Sequencing Center for Infectious Disease"/>
            <person name="Wu L."/>
            <person name="Ma J."/>
        </authorList>
    </citation>
    <scope>NUCLEOTIDE SEQUENCE [LARGE SCALE GENOMIC DNA]</scope>
    <source>
        <strain evidence="7 8">JCM 14326</strain>
    </source>
</reference>
<dbReference type="InterPro" id="IPR001789">
    <property type="entry name" value="Sig_transdc_resp-reg_receiver"/>
</dbReference>
<organism evidence="7 8">
    <name type="scientific">Myceligenerans crystallogenes</name>
    <dbReference type="NCBI Taxonomy" id="316335"/>
    <lineage>
        <taxon>Bacteria</taxon>
        <taxon>Bacillati</taxon>
        <taxon>Actinomycetota</taxon>
        <taxon>Actinomycetes</taxon>
        <taxon>Micrococcales</taxon>
        <taxon>Promicromonosporaceae</taxon>
        <taxon>Myceligenerans</taxon>
    </lineage>
</organism>
<dbReference type="PANTHER" id="PTHR43384:SF6">
    <property type="entry name" value="SEPTUM SITE-DETERMINING PROTEIN MIND HOMOLOG, CHLOROPLASTIC"/>
    <property type="match status" value="1"/>
</dbReference>
<protein>
    <recommendedName>
        <fullName evidence="6">Response regulatory domain-containing protein</fullName>
    </recommendedName>
</protein>
<keyword evidence="8" id="KW-1185">Reference proteome</keyword>
<dbReference type="Gene3D" id="3.40.50.2300">
    <property type="match status" value="1"/>
</dbReference>
<dbReference type="Gene3D" id="3.40.50.300">
    <property type="entry name" value="P-loop containing nucleotide triphosphate hydrolases"/>
    <property type="match status" value="1"/>
</dbReference>
<sequence length="538" mass="55442">MVTRVLLATSSHEVRDHLGHILSEAGGFELAAAVPDAAGVLTALDRFGDVGLVVVDEAADGGRGHALVRTVGMARPLVGIVMVVDARGPNGLTAAMSAAMDVGARSVIARNAGLEEVLTRFEAVASWSAVAQAAVSAERTGGRAGRVVALAGAKGGVGTSVLALLLARAARSSATTLVDLDLGSGDQTAYTGVRTRRSVVDLAGVDGDVTGRMIRETTYEVPGGIRLLPAPADGERGEEMSAAAVRSVIGALRFESDLAVLDVGSHLDEPRATALEFADRVLLVCTPDLPALRSARRSLAQWERLAIRNPDSVELILNRRTPKDEVTPQLAERIVERPIAFTVPDGGPAFAGAVNTATLLETPTPVHKAVAEVGAAALRESGPDGAAVPAPGDAADTTEIDDLVHAGTRRPRRRGEAGQATAELPVVILIALLAILLCVQGLGWASGLLAARAAAQEGARTVGVAGWEPSDDDGDGVPDIVRQVRDDVRGRLPASLAADLADDEIAVSRDEVSVTVTVETLLGLELSASSSARVHEEG</sequence>
<evidence type="ECO:0000256" key="2">
    <source>
        <dbReference type="ARBA" id="ARBA00022840"/>
    </source>
</evidence>
<feature type="region of interest" description="Disordered" evidence="4">
    <location>
        <begin position="381"/>
        <end position="401"/>
    </location>
</feature>
<dbReference type="InterPro" id="IPR050625">
    <property type="entry name" value="ParA/MinD_ATPase"/>
</dbReference>
<dbReference type="EMBL" id="BAAANL010000001">
    <property type="protein sequence ID" value="GAA1849992.1"/>
    <property type="molecule type" value="Genomic_DNA"/>
</dbReference>
<name>A0ABN2N6W8_9MICO</name>
<evidence type="ECO:0000256" key="4">
    <source>
        <dbReference type="SAM" id="MobiDB-lite"/>
    </source>
</evidence>
<keyword evidence="1" id="KW-0547">Nucleotide-binding</keyword>
<keyword evidence="5" id="KW-0812">Transmembrane</keyword>
<evidence type="ECO:0000256" key="3">
    <source>
        <dbReference type="PROSITE-ProRule" id="PRU00169"/>
    </source>
</evidence>
<dbReference type="RefSeq" id="WP_344098880.1">
    <property type="nucleotide sequence ID" value="NZ_BAAANL010000001.1"/>
</dbReference>
<dbReference type="InterPro" id="IPR027417">
    <property type="entry name" value="P-loop_NTPase"/>
</dbReference>
<accession>A0ABN2N6W8</accession>
<dbReference type="PANTHER" id="PTHR43384">
    <property type="entry name" value="SEPTUM SITE-DETERMINING PROTEIN MIND HOMOLOG, CHLOROPLASTIC-RELATED"/>
    <property type="match status" value="1"/>
</dbReference>
<feature type="compositionally biased region" description="Low complexity" evidence="4">
    <location>
        <begin position="383"/>
        <end position="395"/>
    </location>
</feature>
<keyword evidence="5" id="KW-0472">Membrane</keyword>
<feature type="modified residue" description="4-aspartylphosphate" evidence="3">
    <location>
        <position position="56"/>
    </location>
</feature>
<evidence type="ECO:0000256" key="1">
    <source>
        <dbReference type="ARBA" id="ARBA00022741"/>
    </source>
</evidence>
<gene>
    <name evidence="7" type="ORF">GCM10009751_02820</name>
</gene>
<keyword evidence="2" id="KW-0067">ATP-binding</keyword>
<keyword evidence="3" id="KW-0597">Phosphoprotein</keyword>
<dbReference type="PROSITE" id="PS50110">
    <property type="entry name" value="RESPONSE_REGULATORY"/>
    <property type="match status" value="1"/>
</dbReference>
<dbReference type="SUPFAM" id="SSF52172">
    <property type="entry name" value="CheY-like"/>
    <property type="match status" value="1"/>
</dbReference>
<evidence type="ECO:0000259" key="6">
    <source>
        <dbReference type="PROSITE" id="PS50110"/>
    </source>
</evidence>
<keyword evidence="5" id="KW-1133">Transmembrane helix</keyword>